<evidence type="ECO:0000313" key="5">
    <source>
        <dbReference type="Proteomes" id="UP000242520"/>
    </source>
</evidence>
<evidence type="ECO:0000313" key="4">
    <source>
        <dbReference type="EMBL" id="SHG88658.1"/>
    </source>
</evidence>
<feature type="domain" description="CBS" evidence="3">
    <location>
        <begin position="7"/>
        <end position="64"/>
    </location>
</feature>
<dbReference type="RefSeq" id="WP_072722856.1">
    <property type="nucleotide sequence ID" value="NZ_FQXH01000005.1"/>
</dbReference>
<keyword evidence="1 2" id="KW-0129">CBS domain</keyword>
<name>A0A1M5NGL3_9FIRM</name>
<proteinExistence type="predicted"/>
<dbReference type="OrthoDB" id="9790355at2"/>
<sequence>MSVSKIMTYHVISINIKTSIGQALDIMEKNKINGVPVVDDNKNLMGMIVKSDIYRFLIDEGHNKGYPVELAMTKNVFSVNKDEDIYSIGKKLRENNIIAMPVVDDNKVVGIISIEDILDYFLENTFK</sequence>
<dbReference type="InterPro" id="IPR046342">
    <property type="entry name" value="CBS_dom_sf"/>
</dbReference>
<evidence type="ECO:0000256" key="2">
    <source>
        <dbReference type="PROSITE-ProRule" id="PRU00703"/>
    </source>
</evidence>
<keyword evidence="5" id="KW-1185">Reference proteome</keyword>
<dbReference type="SMART" id="SM00116">
    <property type="entry name" value="CBS"/>
    <property type="match status" value="2"/>
</dbReference>
<dbReference type="AlphaFoldDB" id="A0A1M5NGL3"/>
<evidence type="ECO:0000259" key="3">
    <source>
        <dbReference type="PROSITE" id="PS51371"/>
    </source>
</evidence>
<organism evidence="4 5">
    <name type="scientific">Tepidibacter thalassicus DSM 15285</name>
    <dbReference type="NCBI Taxonomy" id="1123350"/>
    <lineage>
        <taxon>Bacteria</taxon>
        <taxon>Bacillati</taxon>
        <taxon>Bacillota</taxon>
        <taxon>Clostridia</taxon>
        <taxon>Peptostreptococcales</taxon>
        <taxon>Peptostreptococcaceae</taxon>
        <taxon>Tepidibacter</taxon>
    </lineage>
</organism>
<dbReference type="PROSITE" id="PS51371">
    <property type="entry name" value="CBS"/>
    <property type="match status" value="2"/>
</dbReference>
<evidence type="ECO:0000256" key="1">
    <source>
        <dbReference type="ARBA" id="ARBA00023122"/>
    </source>
</evidence>
<accession>A0A1M5NGL3</accession>
<reference evidence="5" key="1">
    <citation type="submission" date="2016-11" db="EMBL/GenBank/DDBJ databases">
        <authorList>
            <person name="Varghese N."/>
            <person name="Submissions S."/>
        </authorList>
    </citation>
    <scope>NUCLEOTIDE SEQUENCE [LARGE SCALE GENOMIC DNA]</scope>
    <source>
        <strain evidence="5">DSM 15285</strain>
    </source>
</reference>
<dbReference type="CDD" id="cd02205">
    <property type="entry name" value="CBS_pair_SF"/>
    <property type="match status" value="1"/>
</dbReference>
<dbReference type="Proteomes" id="UP000242520">
    <property type="component" value="Unassembled WGS sequence"/>
</dbReference>
<dbReference type="STRING" id="1123350.SAMN02744040_00029"/>
<dbReference type="PANTHER" id="PTHR43080:SF2">
    <property type="entry name" value="CBS DOMAIN-CONTAINING PROTEIN"/>
    <property type="match status" value="1"/>
</dbReference>
<protein>
    <submittedName>
        <fullName evidence="4">CBS domain-containing protein</fullName>
    </submittedName>
</protein>
<dbReference type="SUPFAM" id="SSF54631">
    <property type="entry name" value="CBS-domain pair"/>
    <property type="match status" value="1"/>
</dbReference>
<dbReference type="PANTHER" id="PTHR43080">
    <property type="entry name" value="CBS DOMAIN-CONTAINING PROTEIN CBSX3, MITOCHONDRIAL"/>
    <property type="match status" value="1"/>
</dbReference>
<dbReference type="Gene3D" id="3.10.580.10">
    <property type="entry name" value="CBS-domain"/>
    <property type="match status" value="1"/>
</dbReference>
<dbReference type="InterPro" id="IPR051257">
    <property type="entry name" value="Diverse_CBS-Domain"/>
</dbReference>
<gene>
    <name evidence="4" type="ORF">SAMN02744040_00029</name>
</gene>
<dbReference type="InterPro" id="IPR000644">
    <property type="entry name" value="CBS_dom"/>
</dbReference>
<feature type="domain" description="CBS" evidence="3">
    <location>
        <begin position="72"/>
        <end position="127"/>
    </location>
</feature>
<dbReference type="EMBL" id="FQXH01000005">
    <property type="protein sequence ID" value="SHG88658.1"/>
    <property type="molecule type" value="Genomic_DNA"/>
</dbReference>
<dbReference type="Pfam" id="PF00571">
    <property type="entry name" value="CBS"/>
    <property type="match status" value="2"/>
</dbReference>